<organism evidence="1 2">
    <name type="scientific">Vararia minispora EC-137</name>
    <dbReference type="NCBI Taxonomy" id="1314806"/>
    <lineage>
        <taxon>Eukaryota</taxon>
        <taxon>Fungi</taxon>
        <taxon>Dikarya</taxon>
        <taxon>Basidiomycota</taxon>
        <taxon>Agaricomycotina</taxon>
        <taxon>Agaricomycetes</taxon>
        <taxon>Russulales</taxon>
        <taxon>Lachnocladiaceae</taxon>
        <taxon>Vararia</taxon>
    </lineage>
</organism>
<gene>
    <name evidence="1" type="ORF">K488DRAFT_58479</name>
</gene>
<dbReference type="EMBL" id="MU273749">
    <property type="protein sequence ID" value="KAI0028475.1"/>
    <property type="molecule type" value="Genomic_DNA"/>
</dbReference>
<reference evidence="1" key="2">
    <citation type="journal article" date="2022" name="New Phytol.">
        <title>Evolutionary transition to the ectomycorrhizal habit in the genomes of a hyperdiverse lineage of mushroom-forming fungi.</title>
        <authorList>
            <person name="Looney B."/>
            <person name="Miyauchi S."/>
            <person name="Morin E."/>
            <person name="Drula E."/>
            <person name="Courty P.E."/>
            <person name="Kohler A."/>
            <person name="Kuo A."/>
            <person name="LaButti K."/>
            <person name="Pangilinan J."/>
            <person name="Lipzen A."/>
            <person name="Riley R."/>
            <person name="Andreopoulos W."/>
            <person name="He G."/>
            <person name="Johnson J."/>
            <person name="Nolan M."/>
            <person name="Tritt A."/>
            <person name="Barry K.W."/>
            <person name="Grigoriev I.V."/>
            <person name="Nagy L.G."/>
            <person name="Hibbett D."/>
            <person name="Henrissat B."/>
            <person name="Matheny P.B."/>
            <person name="Labbe J."/>
            <person name="Martin F.M."/>
        </authorList>
    </citation>
    <scope>NUCLEOTIDE SEQUENCE</scope>
    <source>
        <strain evidence="1">EC-137</strain>
    </source>
</reference>
<comment type="caution">
    <text evidence="1">The sequence shown here is derived from an EMBL/GenBank/DDBJ whole genome shotgun (WGS) entry which is preliminary data.</text>
</comment>
<reference evidence="1" key="1">
    <citation type="submission" date="2021-02" db="EMBL/GenBank/DDBJ databases">
        <authorList>
            <consortium name="DOE Joint Genome Institute"/>
            <person name="Ahrendt S."/>
            <person name="Looney B.P."/>
            <person name="Miyauchi S."/>
            <person name="Morin E."/>
            <person name="Drula E."/>
            <person name="Courty P.E."/>
            <person name="Chicoki N."/>
            <person name="Fauchery L."/>
            <person name="Kohler A."/>
            <person name="Kuo A."/>
            <person name="Labutti K."/>
            <person name="Pangilinan J."/>
            <person name="Lipzen A."/>
            <person name="Riley R."/>
            <person name="Andreopoulos W."/>
            <person name="He G."/>
            <person name="Johnson J."/>
            <person name="Barry K.W."/>
            <person name="Grigoriev I.V."/>
            <person name="Nagy L."/>
            <person name="Hibbett D."/>
            <person name="Henrissat B."/>
            <person name="Matheny P.B."/>
            <person name="Labbe J."/>
            <person name="Martin F."/>
        </authorList>
    </citation>
    <scope>NUCLEOTIDE SEQUENCE</scope>
    <source>
        <strain evidence="1">EC-137</strain>
    </source>
</reference>
<accession>A0ACB8QA87</accession>
<proteinExistence type="predicted"/>
<sequence length="2256" mass="252472">MSTPNSAHRGRGSRPPRGGSARGRGADNGRSRGRGVDSGRGRRGLPVAPDGSIEYAPRGVCRYYWSTGSCNRNFDCTFQHISKQPASAQEEQQQRAQETADNPGDIDFFSTEGLAVHSGAAVDDQYRLKPSEAHNFLKPFLVDSYTFANGMRIEGFTRIFASINDRNKAWDSGHAQTFLDFIVHGNGLLRIGEVLRYKPVCVDVGADQRNLGFQRGYFPLLEFMTCDLILKTTMHQNVNALYTTVEQSFDELSETLSSSMSALIQRKSWNDASRGGLGRQNSLSGVTVFRALTALLAQLFLRFKTFIKNHPELQRLVDDLVQWFQSWSFDVSLPAPVFSDPITSSSMHVRSLTIQEISKDIDRLQAIVNRDSGLAARARRTVLTQVVSAADRQQARIAQLNQIYVGPGECRAEGPRHDNDFADIRMIRIAPTHEELLAPSDPGPYLPAALPDAPHHIPRGSIERHIDIQFRLLREELISSIRTAIQMLHSDVDSMLSPPQRYGTRMVTRLETVLARRGGAYKTDSIFFHLYSNIRFAPINTERRFAIGLVAAAPDGPARDKAAKKRMEYWEHGKRLQHGSLIALVIVSPGNMRVHLGTIASVSNDIAESARPNAEDISFRAEFFDAEVALMALRRENISRGDHNFSVVIDCGIMYPAIAPFLRQLQSAEPREIPFASIIASADNLQGMEVQPPRYARAPRFRFKLQCLAKEGARIEELNASDAQSIIRARVQLRENSSLDPSQVEAVVDTFVREVSLIQGPPGTGKSFTGKEILRVLFASSIRPIVLIAFTNHALDHMISSVLDAGITTNIVRLGSMSKDERVSEFNLAKLEAVGGRNAPARAYGRARGEVRELEENMRKVMDDIQLPRLSSDKVMEFLNIWFPELWESFSSPPFWIMQHFSNVQEDEKNNGEWTTVEHKKSKDKEAEAELSGIYGFWKQAYDIQFVAAAEHAAATRETPRQGQSAPTTPLPSSSSSSLPETPQAAASSPDFTTFFRALGFDHHRPLIPQSSRPLVELLSSSNVWAMSVKERLLLAAHLEEEMRHLAYQNNLDEFNMLRQRYEAACEELENVKNESRRMLLSRTDLIGCTTTGMAHLSGLMIKPKVLLVEEAGQVLESHIIAALVPSVEHLICIGDPQQLRPNLANFMLSMDSQSGRDLYKFDRSLMERLASSNWPMSQINVQRRMRPSISHFIRTILYPKLEDHEVVHHYPPVQGIQREVVFFSHANHENTEADSVSKYNIFEVGIIRDLVIYFLKQDEYNNAGDIAVLCAYLGQLQKVRAALRDLKIAVTVSERDEEQLLRQGEEIGMDGFEQVQVSRHIRLGTVDTFQGEEAKIVIVSLVRNSGSFEEGSSIGFLKSSNRINVALSRAKHGLYIIGNASNLRQNPTWRKVLDEMEADDQISPGIPVVCPRHPEQRMIITKPGQLATFSPEGGCLLPCEYRMPCGHVCQSVCHVDRDGHRRMKCDQPCLRIQCPRNHPCPKTCSEVCGNCLFPIYNVTLPCGHVKASVACFEMDDLSIVFCDVKIPKHLQTCEHSATMACSEDPSRVYCGALCGGSMQCCTKACKSKCSECQTVTRRALGHSLKSEPASGLLPRIHHLPHPCERTLVCQHQCGLPCSEGHRCNVKCENPCRQRCTHHSCPKQCSAPCPPCMEPCQWRCPHDFCPVVCGSICSRLPCDEPCDKTLKCGHPCPSVCGEPCERQICVTCASEDKKADIVDWLLQRTLSEIDLASVDIADRLITLDCSHVFTVETLDGICDMRAYYEVGQIGEYLDTKAPPVEYQKPPCCPTCRGAITALRYGRVTKRANLDILEQNVASTMSQALDAVGPDIAALSEGIETTLEATRKIPYAAPKIKAEEFDGLDMRRRALLDKQSDSEPLGPALLSQAQMVSTHGFAPEEARAWMAASGVRAILKAYRKVHEVAYTHGPHVKAYAAALATLYRLELAAIAEDPLRACERPEPAAMVAVNARIGQPPHKADTRFQAEALFFLLELRFLLAQAAQARLSSLTTTSEEPNAQHHHRLWASFVQFLHEMCLRDAHKALDLASRSSASRIAARATIHILRAQVEQFRFNIMLERDNGVNPGPLSDERRDEFLRRVEQREHEAQRFIDRAKTAYIRTRPVQTAAELWEERLWFEEECGSKVQRFFDEFDNLREIICKNVLYQPLSLQEREDIVRAFNFATQGHFYNCPNGHTFVITECGGAMQASTCPECRAPIGGGNHALLRSNTRAEEFDEVARNMGARESYWADPWGEF</sequence>
<protein>
    <submittedName>
        <fullName evidence="1">Uncharacterized protein</fullName>
    </submittedName>
</protein>
<evidence type="ECO:0000313" key="2">
    <source>
        <dbReference type="Proteomes" id="UP000814128"/>
    </source>
</evidence>
<evidence type="ECO:0000313" key="1">
    <source>
        <dbReference type="EMBL" id="KAI0028475.1"/>
    </source>
</evidence>
<name>A0ACB8QA87_9AGAM</name>
<keyword evidence="2" id="KW-1185">Reference proteome</keyword>
<dbReference type="Proteomes" id="UP000814128">
    <property type="component" value="Unassembled WGS sequence"/>
</dbReference>